<dbReference type="GeneID" id="34233056"/>
<evidence type="ECO:0000313" key="2">
    <source>
        <dbReference type="Proteomes" id="UP000199002"/>
    </source>
</evidence>
<dbReference type="RefSeq" id="WP_092697662.1">
    <property type="nucleotide sequence ID" value="NZ_CAXIQL010000063.1"/>
</dbReference>
<name>A0A1H3Z0W7_9BURK</name>
<proteinExistence type="predicted"/>
<sequence length="198" mass="21551">MSPPTGARLWLVRHARPLVAPGTCYGALDVPADAAATRVAAQRLADALPPKAQVFHSTLQRCELLAHDLQALRPDLTSNPDARLREMDFGHWEGRTWEHIGKTAIDAWTAAFATHAPGGGESLSAMLARVSLALRATQPQPAKQAAQDVVWITHAGVARCVAWLQAHGDGVWPRPEQWPAAAPAWGEWEIRNLDRFSS</sequence>
<dbReference type="InterPro" id="IPR013078">
    <property type="entry name" value="His_Pase_superF_clade-1"/>
</dbReference>
<keyword evidence="2" id="KW-1185">Reference proteome</keyword>
<dbReference type="SMART" id="SM00855">
    <property type="entry name" value="PGAM"/>
    <property type="match status" value="1"/>
</dbReference>
<dbReference type="SUPFAM" id="SSF53254">
    <property type="entry name" value="Phosphoglycerate mutase-like"/>
    <property type="match status" value="1"/>
</dbReference>
<dbReference type="Proteomes" id="UP000199002">
    <property type="component" value="Unassembled WGS sequence"/>
</dbReference>
<dbReference type="InterPro" id="IPR029033">
    <property type="entry name" value="His_PPase_superfam"/>
</dbReference>
<protein>
    <submittedName>
        <fullName evidence="1">Alpha-ribazole phosphatase</fullName>
    </submittedName>
</protein>
<dbReference type="EMBL" id="FNQJ01000006">
    <property type="protein sequence ID" value="SEA16962.1"/>
    <property type="molecule type" value="Genomic_DNA"/>
</dbReference>
<reference evidence="2" key="1">
    <citation type="submission" date="2016-10" db="EMBL/GenBank/DDBJ databases">
        <authorList>
            <person name="Varghese N."/>
            <person name="Submissions S."/>
        </authorList>
    </citation>
    <scope>NUCLEOTIDE SEQUENCE [LARGE SCALE GENOMIC DNA]</scope>
    <source>
        <strain evidence="2">DSM 25157</strain>
    </source>
</reference>
<organism evidence="1 2">
    <name type="scientific">Acidovorax soli</name>
    <dbReference type="NCBI Taxonomy" id="592050"/>
    <lineage>
        <taxon>Bacteria</taxon>
        <taxon>Pseudomonadati</taxon>
        <taxon>Pseudomonadota</taxon>
        <taxon>Betaproteobacteria</taxon>
        <taxon>Burkholderiales</taxon>
        <taxon>Comamonadaceae</taxon>
        <taxon>Acidovorax</taxon>
    </lineage>
</organism>
<evidence type="ECO:0000313" key="1">
    <source>
        <dbReference type="EMBL" id="SEA16962.1"/>
    </source>
</evidence>
<dbReference type="STRING" id="592050.SAMN05421875_106125"/>
<dbReference type="AlphaFoldDB" id="A0A1H3Z0W7"/>
<dbReference type="Gene3D" id="3.40.50.1240">
    <property type="entry name" value="Phosphoglycerate mutase-like"/>
    <property type="match status" value="1"/>
</dbReference>
<dbReference type="Pfam" id="PF00300">
    <property type="entry name" value="His_Phos_1"/>
    <property type="match status" value="1"/>
</dbReference>
<gene>
    <name evidence="1" type="ORF">SAMN05421875_106125</name>
</gene>
<accession>A0A1H3Z0W7</accession>